<evidence type="ECO:0000256" key="6">
    <source>
        <dbReference type="PIRSR" id="PIRSR000412-50"/>
    </source>
</evidence>
<dbReference type="InterPro" id="IPR039429">
    <property type="entry name" value="SHMT-like_dom"/>
</dbReference>
<proteinExistence type="inferred from homology"/>
<evidence type="ECO:0000256" key="5">
    <source>
        <dbReference type="ARBA" id="ARBA00022898"/>
    </source>
</evidence>
<dbReference type="UniPathway" id="UPA00193"/>
<comment type="pathway">
    <text evidence="2">One-carbon metabolism; tetrahydrofolate interconversion.</text>
</comment>
<protein>
    <recommendedName>
        <fullName evidence="4">glycine hydroxymethyltransferase</fullName>
        <ecNumber evidence="4">2.1.2.1</ecNumber>
    </recommendedName>
</protein>
<reference evidence="9 10" key="1">
    <citation type="journal article" date="2013" name="Curr. Biol.">
        <title>The Genome of the Foraminiferan Reticulomyxa filosa.</title>
        <authorList>
            <person name="Glockner G."/>
            <person name="Hulsmann N."/>
            <person name="Schleicher M."/>
            <person name="Noegel A.A."/>
            <person name="Eichinger L."/>
            <person name="Gallinger C."/>
            <person name="Pawlowski J."/>
            <person name="Sierra R."/>
            <person name="Euteneuer U."/>
            <person name="Pillet L."/>
            <person name="Moustafa A."/>
            <person name="Platzer M."/>
            <person name="Groth M."/>
            <person name="Szafranski K."/>
            <person name="Schliwa M."/>
        </authorList>
    </citation>
    <scope>NUCLEOTIDE SEQUENCE [LARGE SCALE GENOMIC DNA]</scope>
</reference>
<sequence>MYILFFFSFSFFRKCYCCVDRAPRSKGKATSRRPKNKKGKASLKDVDPEIFELIKEEEKRQRCGLELIASEVIDKLEVLCQERALKVFNLDPKEWAVNVQPYSGSTANFAAMNGLLNVGDRFMGLHLPDGGHLSHGFYRPEKAVNISAKYFTSLPYYIDPSTGYIDYDDLEKQALRFCPKLIIGGSSAYPRDWDYKRLREIADKTKAILLIDMAHFSGLVAAKIINNPFEFADVVTTTTHKSLRATRAALIFCRTKYAKDINYSVFPGTQGGPHNHAIAGIAVALREALAPEFTEYAKQIVLNCRTLANELKTMGHKIATGGTDTHLLLWDLRPHVMCLMGPKKNILKMPNETIILHKIMLTSNFFYDGLTGAKVEYVCDLTAITINKNTVHGDKSALNPGGVRVGTPALTSRGFKEEDFKVVAKLLDEVCQLSIAIQQEAGSTKHSDFTAIADKSEKVKDLKRRVEEFAEKFPIPGRILE</sequence>
<feature type="signal peptide" evidence="7">
    <location>
        <begin position="1"/>
        <end position="17"/>
    </location>
</feature>
<dbReference type="AlphaFoldDB" id="X6MYX3"/>
<gene>
    <name evidence="9" type="ORF">RFI_18234</name>
</gene>
<dbReference type="EC" id="2.1.2.1" evidence="4"/>
<dbReference type="SUPFAM" id="SSF53383">
    <property type="entry name" value="PLP-dependent transferases"/>
    <property type="match status" value="1"/>
</dbReference>
<dbReference type="InterPro" id="IPR049943">
    <property type="entry name" value="Ser_HO-MeTrfase-like"/>
</dbReference>
<comment type="cofactor">
    <cofactor evidence="1 6">
        <name>pyridoxal 5'-phosphate</name>
        <dbReference type="ChEBI" id="CHEBI:597326"/>
    </cofactor>
</comment>
<keyword evidence="5 6" id="KW-0663">Pyridoxal phosphate</keyword>
<dbReference type="Gene3D" id="3.40.640.10">
    <property type="entry name" value="Type I PLP-dependent aspartate aminotransferase-like (Major domain)"/>
    <property type="match status" value="1"/>
</dbReference>
<evidence type="ECO:0000256" key="4">
    <source>
        <dbReference type="ARBA" id="ARBA00012256"/>
    </source>
</evidence>
<dbReference type="Gene3D" id="3.90.1150.10">
    <property type="entry name" value="Aspartate Aminotransferase, domain 1"/>
    <property type="match status" value="1"/>
</dbReference>
<evidence type="ECO:0000256" key="7">
    <source>
        <dbReference type="SAM" id="SignalP"/>
    </source>
</evidence>
<dbReference type="InterPro" id="IPR015422">
    <property type="entry name" value="PyrdxlP-dep_Trfase_small"/>
</dbReference>
<evidence type="ECO:0000259" key="8">
    <source>
        <dbReference type="Pfam" id="PF00464"/>
    </source>
</evidence>
<dbReference type="PIRSF" id="PIRSF000412">
    <property type="entry name" value="SHMT"/>
    <property type="match status" value="1"/>
</dbReference>
<comment type="similarity">
    <text evidence="3">Belongs to the SHMT family.</text>
</comment>
<evidence type="ECO:0000313" key="10">
    <source>
        <dbReference type="Proteomes" id="UP000023152"/>
    </source>
</evidence>
<feature type="modified residue" description="N6-(pyridoxal phosphate)lysine" evidence="6">
    <location>
        <position position="241"/>
    </location>
</feature>
<accession>X6MYX3</accession>
<dbReference type="Proteomes" id="UP000023152">
    <property type="component" value="Unassembled WGS sequence"/>
</dbReference>
<evidence type="ECO:0000256" key="2">
    <source>
        <dbReference type="ARBA" id="ARBA00004777"/>
    </source>
</evidence>
<dbReference type="OrthoDB" id="10265628at2759"/>
<name>X6MYX3_RETFI</name>
<dbReference type="CDD" id="cd00378">
    <property type="entry name" value="SHMT"/>
    <property type="match status" value="1"/>
</dbReference>
<dbReference type="InterPro" id="IPR015421">
    <property type="entry name" value="PyrdxlP-dep_Trfase_major"/>
</dbReference>
<dbReference type="GO" id="GO:0005739">
    <property type="term" value="C:mitochondrion"/>
    <property type="evidence" value="ECO:0007669"/>
    <property type="project" value="TreeGrafter"/>
</dbReference>
<feature type="domain" description="Serine hydroxymethyltransferase-like" evidence="8">
    <location>
        <begin position="71"/>
        <end position="335"/>
    </location>
</feature>
<evidence type="ECO:0000256" key="3">
    <source>
        <dbReference type="ARBA" id="ARBA00006376"/>
    </source>
</evidence>
<dbReference type="GO" id="GO:0004372">
    <property type="term" value="F:glycine hydroxymethyltransferase activity"/>
    <property type="evidence" value="ECO:0007669"/>
    <property type="project" value="UniProtKB-EC"/>
</dbReference>
<evidence type="ECO:0000256" key="1">
    <source>
        <dbReference type="ARBA" id="ARBA00001933"/>
    </source>
</evidence>
<dbReference type="EMBL" id="ASPP01014167">
    <property type="protein sequence ID" value="ETO19006.1"/>
    <property type="molecule type" value="Genomic_DNA"/>
</dbReference>
<feature type="chain" id="PRO_5004975473" description="glycine hydroxymethyltransferase" evidence="7">
    <location>
        <begin position="18"/>
        <end position="481"/>
    </location>
</feature>
<dbReference type="InterPro" id="IPR001085">
    <property type="entry name" value="Ser_HO-MeTrfase"/>
</dbReference>
<keyword evidence="7" id="KW-0732">Signal</keyword>
<dbReference type="GO" id="GO:0035999">
    <property type="term" value="P:tetrahydrofolate interconversion"/>
    <property type="evidence" value="ECO:0007669"/>
    <property type="project" value="UniProtKB-UniPathway"/>
</dbReference>
<dbReference type="PANTHER" id="PTHR11680:SF35">
    <property type="entry name" value="SERINE HYDROXYMETHYLTRANSFERASE 1"/>
    <property type="match status" value="1"/>
</dbReference>
<organism evidence="9 10">
    <name type="scientific">Reticulomyxa filosa</name>
    <dbReference type="NCBI Taxonomy" id="46433"/>
    <lineage>
        <taxon>Eukaryota</taxon>
        <taxon>Sar</taxon>
        <taxon>Rhizaria</taxon>
        <taxon>Retaria</taxon>
        <taxon>Foraminifera</taxon>
        <taxon>Monothalamids</taxon>
        <taxon>Reticulomyxidae</taxon>
        <taxon>Reticulomyxa</taxon>
    </lineage>
</organism>
<evidence type="ECO:0000313" key="9">
    <source>
        <dbReference type="EMBL" id="ETO19006.1"/>
    </source>
</evidence>
<dbReference type="GO" id="GO:0019264">
    <property type="term" value="P:glycine biosynthetic process from serine"/>
    <property type="evidence" value="ECO:0007669"/>
    <property type="project" value="InterPro"/>
</dbReference>
<dbReference type="InterPro" id="IPR015424">
    <property type="entry name" value="PyrdxlP-dep_Trfase"/>
</dbReference>
<dbReference type="PANTHER" id="PTHR11680">
    <property type="entry name" value="SERINE HYDROXYMETHYLTRANSFERASE"/>
    <property type="match status" value="1"/>
</dbReference>
<dbReference type="OMA" id="CQFANVQ"/>
<dbReference type="Pfam" id="PF00464">
    <property type="entry name" value="SHMT"/>
    <property type="match status" value="2"/>
</dbReference>
<keyword evidence="10" id="KW-1185">Reference proteome</keyword>
<dbReference type="GO" id="GO:0030170">
    <property type="term" value="F:pyridoxal phosphate binding"/>
    <property type="evidence" value="ECO:0007669"/>
    <property type="project" value="InterPro"/>
</dbReference>
<comment type="caution">
    <text evidence="9">The sequence shown here is derived from an EMBL/GenBank/DDBJ whole genome shotgun (WGS) entry which is preliminary data.</text>
</comment>
<feature type="domain" description="Serine hydroxymethyltransferase-like" evidence="8">
    <location>
        <begin position="364"/>
        <end position="426"/>
    </location>
</feature>